<dbReference type="AlphaFoldDB" id="A0A4Z1NU47"/>
<evidence type="ECO:0000313" key="3">
    <source>
        <dbReference type="Proteomes" id="UP000298493"/>
    </source>
</evidence>
<proteinExistence type="predicted"/>
<protein>
    <submittedName>
        <fullName evidence="2">Uncharacterized protein</fullName>
    </submittedName>
</protein>
<sequence>MEKASDEAWALLIVYHSVEVGAPKYQAHGDLALIQPVIVRHCDYTLNVSDESTTRERHRDMARLTTRDPTALP</sequence>
<dbReference type="Proteomes" id="UP000298493">
    <property type="component" value="Unassembled WGS sequence"/>
</dbReference>
<evidence type="ECO:0000313" key="2">
    <source>
        <dbReference type="EMBL" id="TID18041.1"/>
    </source>
</evidence>
<dbReference type="EMBL" id="SNSC02000015">
    <property type="protein sequence ID" value="TID18041.1"/>
    <property type="molecule type" value="Genomic_DNA"/>
</dbReference>
<comment type="caution">
    <text evidence="2">The sequence shown here is derived from an EMBL/GenBank/DDBJ whole genome shotgun (WGS) entry which is preliminary data.</text>
</comment>
<organism evidence="2 3">
    <name type="scientific">Venturia nashicola</name>
    <dbReference type="NCBI Taxonomy" id="86259"/>
    <lineage>
        <taxon>Eukaryota</taxon>
        <taxon>Fungi</taxon>
        <taxon>Dikarya</taxon>
        <taxon>Ascomycota</taxon>
        <taxon>Pezizomycotina</taxon>
        <taxon>Dothideomycetes</taxon>
        <taxon>Pleosporomycetidae</taxon>
        <taxon>Venturiales</taxon>
        <taxon>Venturiaceae</taxon>
        <taxon>Venturia</taxon>
    </lineage>
</organism>
<gene>
    <name evidence="2" type="ORF">E6O75_ATG10686</name>
</gene>
<feature type="region of interest" description="Disordered" evidence="1">
    <location>
        <begin position="51"/>
        <end position="73"/>
    </location>
</feature>
<accession>A0A4Z1NU47</accession>
<name>A0A4Z1NU47_9PEZI</name>
<feature type="compositionally biased region" description="Basic and acidic residues" evidence="1">
    <location>
        <begin position="52"/>
        <end position="66"/>
    </location>
</feature>
<reference evidence="2 3" key="1">
    <citation type="submission" date="2019-04" db="EMBL/GenBank/DDBJ databases">
        <title>High contiguity whole genome sequence and gene annotation resource for two Venturia nashicola isolates.</title>
        <authorList>
            <person name="Prokchorchik M."/>
            <person name="Won K."/>
            <person name="Lee Y."/>
            <person name="Choi E.D."/>
            <person name="Segonzac C."/>
            <person name="Sohn K.H."/>
        </authorList>
    </citation>
    <scope>NUCLEOTIDE SEQUENCE [LARGE SCALE GENOMIC DNA]</scope>
    <source>
        <strain evidence="2 3">PRI2</strain>
    </source>
</reference>
<keyword evidence="3" id="KW-1185">Reference proteome</keyword>
<evidence type="ECO:0000256" key="1">
    <source>
        <dbReference type="SAM" id="MobiDB-lite"/>
    </source>
</evidence>